<dbReference type="Proteomes" id="UP000245768">
    <property type="component" value="Unassembled WGS sequence"/>
</dbReference>
<dbReference type="InParanoid" id="A0A316YBH9"/>
<organism evidence="1 2">
    <name type="scientific">Acaromyces ingoldii</name>
    <dbReference type="NCBI Taxonomy" id="215250"/>
    <lineage>
        <taxon>Eukaryota</taxon>
        <taxon>Fungi</taxon>
        <taxon>Dikarya</taxon>
        <taxon>Basidiomycota</taxon>
        <taxon>Ustilaginomycotina</taxon>
        <taxon>Exobasidiomycetes</taxon>
        <taxon>Exobasidiales</taxon>
        <taxon>Cryptobasidiaceae</taxon>
        <taxon>Acaromyces</taxon>
    </lineage>
</organism>
<reference evidence="1 2" key="1">
    <citation type="journal article" date="2018" name="Mol. Biol. Evol.">
        <title>Broad Genomic Sampling Reveals a Smut Pathogenic Ancestry of the Fungal Clade Ustilaginomycotina.</title>
        <authorList>
            <person name="Kijpornyongpan T."/>
            <person name="Mondo S.J."/>
            <person name="Barry K."/>
            <person name="Sandor L."/>
            <person name="Lee J."/>
            <person name="Lipzen A."/>
            <person name="Pangilinan J."/>
            <person name="LaButti K."/>
            <person name="Hainaut M."/>
            <person name="Henrissat B."/>
            <person name="Grigoriev I.V."/>
            <person name="Spatafora J.W."/>
            <person name="Aime M.C."/>
        </authorList>
    </citation>
    <scope>NUCLEOTIDE SEQUENCE [LARGE SCALE GENOMIC DNA]</scope>
    <source>
        <strain evidence="1 2">MCA 4198</strain>
    </source>
</reference>
<proteinExistence type="predicted"/>
<dbReference type="AlphaFoldDB" id="A0A316YBH9"/>
<accession>A0A316YBH9</accession>
<evidence type="ECO:0000313" key="2">
    <source>
        <dbReference type="Proteomes" id="UP000245768"/>
    </source>
</evidence>
<sequence length="132" mass="15031">MLMRNVDEVGEEMLDVLGDLGQVNKHFTALNEFQRFREVAMSVVRELNGFSRVIINQFDKRWNRQMSHEPLAVRCLENKGVPAFMRIFISVLDQLKSLTVLHSYGPKGEHVLFSCTGSAVSWASRRCATSTV</sequence>
<dbReference type="OrthoDB" id="2015534at2759"/>
<dbReference type="EMBL" id="KZ819643">
    <property type="protein sequence ID" value="PWN86672.1"/>
    <property type="molecule type" value="Genomic_DNA"/>
</dbReference>
<name>A0A316YBH9_9BASI</name>
<dbReference type="GeneID" id="37046281"/>
<dbReference type="RefSeq" id="XP_025373870.1">
    <property type="nucleotide sequence ID" value="XM_025524365.1"/>
</dbReference>
<keyword evidence="2" id="KW-1185">Reference proteome</keyword>
<evidence type="ECO:0000313" key="1">
    <source>
        <dbReference type="EMBL" id="PWN86672.1"/>
    </source>
</evidence>
<dbReference type="STRING" id="215250.A0A316YBH9"/>
<gene>
    <name evidence="1" type="ORF">FA10DRAFT_291734</name>
</gene>
<protein>
    <submittedName>
        <fullName evidence="1">Uncharacterized protein</fullName>
    </submittedName>
</protein>